<dbReference type="InterPro" id="IPR034660">
    <property type="entry name" value="DinB/YfiT-like"/>
</dbReference>
<name>A0AAE3Y8W8_9FLAO</name>
<dbReference type="Pfam" id="PF12867">
    <property type="entry name" value="DinB_2"/>
    <property type="match status" value="1"/>
</dbReference>
<evidence type="ECO:0000313" key="3">
    <source>
        <dbReference type="Proteomes" id="UP001184861"/>
    </source>
</evidence>
<organism evidence="2 3">
    <name type="scientific">Chryseobacterium rhizosphaerae</name>
    <dbReference type="NCBI Taxonomy" id="395937"/>
    <lineage>
        <taxon>Bacteria</taxon>
        <taxon>Pseudomonadati</taxon>
        <taxon>Bacteroidota</taxon>
        <taxon>Flavobacteriia</taxon>
        <taxon>Flavobacteriales</taxon>
        <taxon>Weeksellaceae</taxon>
        <taxon>Chryseobacterium group</taxon>
        <taxon>Chryseobacterium</taxon>
    </lineage>
</organism>
<dbReference type="AlphaFoldDB" id="A0AAE3Y8W8"/>
<dbReference type="SUPFAM" id="SSF109854">
    <property type="entry name" value="DinB/YfiT-like putative metalloenzymes"/>
    <property type="match status" value="1"/>
</dbReference>
<reference evidence="2" key="1">
    <citation type="submission" date="2023-07" db="EMBL/GenBank/DDBJ databases">
        <title>Sorghum-associated microbial communities from plants grown in Nebraska, USA.</title>
        <authorList>
            <person name="Schachtman D."/>
        </authorList>
    </citation>
    <scope>NUCLEOTIDE SEQUENCE</scope>
    <source>
        <strain evidence="2">DS2360</strain>
    </source>
</reference>
<accession>A0AAE3Y8W8</accession>
<evidence type="ECO:0000259" key="1">
    <source>
        <dbReference type="Pfam" id="PF12867"/>
    </source>
</evidence>
<dbReference type="RefSeq" id="WP_309945283.1">
    <property type="nucleotide sequence ID" value="NZ_JAVDQY010000001.1"/>
</dbReference>
<comment type="caution">
    <text evidence="2">The sequence shown here is derived from an EMBL/GenBank/DDBJ whole genome shotgun (WGS) entry which is preliminary data.</text>
</comment>
<protein>
    <recommendedName>
        <fullName evidence="1">DinB-like domain-containing protein</fullName>
    </recommendedName>
</protein>
<sequence length="182" mass="20983">MKISTSQLLDELKNKTQQHLQYAETLLGKPEGDLNFRMSADSWSVLECLEHLNRYGEFYIPEISRKIASSATSSNSTFKPGILGNYFARTMLPKEKLNKMRTLKVMNPIHSQLNKSVIDEFIRQQKEMLELLKKAGHVDLEKTKTGISISKWISLKLGDTLRFVIYHNERHMMQVTGVLKNI</sequence>
<gene>
    <name evidence="2" type="ORF">J2787_001156</name>
</gene>
<evidence type="ECO:0000313" key="2">
    <source>
        <dbReference type="EMBL" id="MDR6525786.1"/>
    </source>
</evidence>
<feature type="domain" description="DinB-like" evidence="1">
    <location>
        <begin position="21"/>
        <end position="174"/>
    </location>
</feature>
<dbReference type="Proteomes" id="UP001184861">
    <property type="component" value="Unassembled WGS sequence"/>
</dbReference>
<dbReference type="InterPro" id="IPR024775">
    <property type="entry name" value="DinB-like"/>
</dbReference>
<proteinExistence type="predicted"/>
<dbReference type="EMBL" id="JAVDQY010000001">
    <property type="protein sequence ID" value="MDR6525786.1"/>
    <property type="molecule type" value="Genomic_DNA"/>
</dbReference>
<dbReference type="Gene3D" id="1.20.120.450">
    <property type="entry name" value="dinb family like domain"/>
    <property type="match status" value="1"/>
</dbReference>